<dbReference type="OrthoDB" id="417877at2759"/>
<dbReference type="SUPFAM" id="SSF51905">
    <property type="entry name" value="FAD/NAD(P)-binding domain"/>
    <property type="match status" value="1"/>
</dbReference>
<keyword evidence="3" id="KW-0560">Oxidoreductase</keyword>
<dbReference type="PRINTS" id="PR00420">
    <property type="entry name" value="RNGMNOXGNASE"/>
</dbReference>
<dbReference type="EMBL" id="MU001639">
    <property type="protein sequence ID" value="KAF2480948.1"/>
    <property type="molecule type" value="Genomic_DNA"/>
</dbReference>
<keyword evidence="6" id="KW-1185">Reference proteome</keyword>
<dbReference type="GeneID" id="54478575"/>
<feature type="domain" description="FAD-binding" evidence="4">
    <location>
        <begin position="297"/>
        <end position="339"/>
    </location>
</feature>
<evidence type="ECO:0000256" key="1">
    <source>
        <dbReference type="ARBA" id="ARBA00022630"/>
    </source>
</evidence>
<evidence type="ECO:0000313" key="5">
    <source>
        <dbReference type="EMBL" id="KAF2480948.1"/>
    </source>
</evidence>
<accession>A0A6A6PLI6</accession>
<keyword evidence="1" id="KW-0285">Flavoprotein</keyword>
<sequence length="422" mass="46962">MESDRPIAIIGGGLAGLALARGFERVGVPYRIFEATERFSEIGAGISFLPNAIHAINLIDPNLFKSFESHITYDEDPEVSQLRIRCGEKQLGDYQFGDSIINLGKFGKDDKGRCGAHRARVLDELVHHIPPGVARFKKQMVDIVELDGKVEVHFEDGTHEDFKAAICCDGIKSRARGIVLGEDDPAASPVYAKAYAYRALVSRADAERIIGPKLAQNGTFYVGNRRFLFHFPVEHGKLVNVIGVCVAPDSTWMARSLQEPCSKADMLRDFADFGEPLSVLLATNENPMRWALFELPHVRTYCKGRICVMGDAAHGMTSHQGAGGSAAFEDAYVMAELLGDEALRADLPRAFRAFDRVRCERGNRIVSTSYEAGLIFTLQQEGIMDDMDKFKRIMAVRFDWLWGVDLVEQVKQAKEWASEVQE</sequence>
<evidence type="ECO:0000259" key="4">
    <source>
        <dbReference type="Pfam" id="PF01494"/>
    </source>
</evidence>
<organism evidence="5 6">
    <name type="scientific">Neohortaea acidophila</name>
    <dbReference type="NCBI Taxonomy" id="245834"/>
    <lineage>
        <taxon>Eukaryota</taxon>
        <taxon>Fungi</taxon>
        <taxon>Dikarya</taxon>
        <taxon>Ascomycota</taxon>
        <taxon>Pezizomycotina</taxon>
        <taxon>Dothideomycetes</taxon>
        <taxon>Dothideomycetidae</taxon>
        <taxon>Mycosphaerellales</taxon>
        <taxon>Teratosphaeriaceae</taxon>
        <taxon>Neohortaea</taxon>
    </lineage>
</organism>
<dbReference type="InterPro" id="IPR051104">
    <property type="entry name" value="FAD_monoxygenase"/>
</dbReference>
<gene>
    <name evidence="5" type="ORF">BDY17DRAFT_326817</name>
</gene>
<dbReference type="PANTHER" id="PTHR46720:SF3">
    <property type="entry name" value="FAD-BINDING DOMAIN-CONTAINING PROTEIN-RELATED"/>
    <property type="match status" value="1"/>
</dbReference>
<dbReference type="GO" id="GO:0071949">
    <property type="term" value="F:FAD binding"/>
    <property type="evidence" value="ECO:0007669"/>
    <property type="project" value="InterPro"/>
</dbReference>
<dbReference type="Gene3D" id="3.50.50.60">
    <property type="entry name" value="FAD/NAD(P)-binding domain"/>
    <property type="match status" value="1"/>
</dbReference>
<dbReference type="AlphaFoldDB" id="A0A6A6PLI6"/>
<dbReference type="Pfam" id="PF01494">
    <property type="entry name" value="FAD_binding_3"/>
    <property type="match status" value="1"/>
</dbReference>
<dbReference type="InterPro" id="IPR036188">
    <property type="entry name" value="FAD/NAD-bd_sf"/>
</dbReference>
<dbReference type="InterPro" id="IPR002938">
    <property type="entry name" value="FAD-bd"/>
</dbReference>
<dbReference type="PANTHER" id="PTHR46720">
    <property type="entry name" value="HYDROXYLASE, PUTATIVE (AFU_ORTHOLOGUE AFUA_3G01460)-RELATED"/>
    <property type="match status" value="1"/>
</dbReference>
<keyword evidence="2" id="KW-0274">FAD</keyword>
<evidence type="ECO:0000256" key="2">
    <source>
        <dbReference type="ARBA" id="ARBA00022827"/>
    </source>
</evidence>
<evidence type="ECO:0000256" key="3">
    <source>
        <dbReference type="ARBA" id="ARBA00023002"/>
    </source>
</evidence>
<evidence type="ECO:0000313" key="6">
    <source>
        <dbReference type="Proteomes" id="UP000799767"/>
    </source>
</evidence>
<dbReference type="GO" id="GO:0044550">
    <property type="term" value="P:secondary metabolite biosynthetic process"/>
    <property type="evidence" value="ECO:0007669"/>
    <property type="project" value="TreeGrafter"/>
</dbReference>
<dbReference type="Proteomes" id="UP000799767">
    <property type="component" value="Unassembled WGS sequence"/>
</dbReference>
<dbReference type="GO" id="GO:0016491">
    <property type="term" value="F:oxidoreductase activity"/>
    <property type="evidence" value="ECO:0007669"/>
    <property type="project" value="UniProtKB-KW"/>
</dbReference>
<dbReference type="RefSeq" id="XP_033587518.1">
    <property type="nucleotide sequence ID" value="XM_033737573.1"/>
</dbReference>
<reference evidence="5" key="1">
    <citation type="journal article" date="2020" name="Stud. Mycol.">
        <title>101 Dothideomycetes genomes: a test case for predicting lifestyles and emergence of pathogens.</title>
        <authorList>
            <person name="Haridas S."/>
            <person name="Albert R."/>
            <person name="Binder M."/>
            <person name="Bloem J."/>
            <person name="Labutti K."/>
            <person name="Salamov A."/>
            <person name="Andreopoulos B."/>
            <person name="Baker S."/>
            <person name="Barry K."/>
            <person name="Bills G."/>
            <person name="Bluhm B."/>
            <person name="Cannon C."/>
            <person name="Castanera R."/>
            <person name="Culley D."/>
            <person name="Daum C."/>
            <person name="Ezra D."/>
            <person name="Gonzalez J."/>
            <person name="Henrissat B."/>
            <person name="Kuo A."/>
            <person name="Liang C."/>
            <person name="Lipzen A."/>
            <person name="Lutzoni F."/>
            <person name="Magnuson J."/>
            <person name="Mondo S."/>
            <person name="Nolan M."/>
            <person name="Ohm R."/>
            <person name="Pangilinan J."/>
            <person name="Park H.-J."/>
            <person name="Ramirez L."/>
            <person name="Alfaro M."/>
            <person name="Sun H."/>
            <person name="Tritt A."/>
            <person name="Yoshinaga Y."/>
            <person name="Zwiers L.-H."/>
            <person name="Turgeon B."/>
            <person name="Goodwin S."/>
            <person name="Spatafora J."/>
            <person name="Crous P."/>
            <person name="Grigoriev I."/>
        </authorList>
    </citation>
    <scope>NUCLEOTIDE SEQUENCE</scope>
    <source>
        <strain evidence="5">CBS 113389</strain>
    </source>
</reference>
<name>A0A6A6PLI6_9PEZI</name>
<protein>
    <recommendedName>
        <fullName evidence="4">FAD-binding domain-containing protein</fullName>
    </recommendedName>
</protein>
<proteinExistence type="predicted"/>